<dbReference type="PANTHER" id="PTHR35004:SF8">
    <property type="entry name" value="TRANSPOSASE RV3428C-RELATED"/>
    <property type="match status" value="1"/>
</dbReference>
<organism evidence="3 4">
    <name type="scientific">Variovorax ureilyticus</name>
    <dbReference type="NCBI Taxonomy" id="1836198"/>
    <lineage>
        <taxon>Bacteria</taxon>
        <taxon>Pseudomonadati</taxon>
        <taxon>Pseudomonadota</taxon>
        <taxon>Betaproteobacteria</taxon>
        <taxon>Burkholderiales</taxon>
        <taxon>Comamonadaceae</taxon>
        <taxon>Variovorax</taxon>
    </lineage>
</organism>
<sequence length="537" mass="61053">MNVLKPHLQTTIWTLLGAGASQREIERVTGIDRKTIRSYQKRFAAVAANSPGVSTGPGEQIPPPRPPTPMPARSPATVSACEPHRGFIEAQLRLRRNAMAIYQDLVDLHGFTARYSSVMRFVRKLRHHEPEQFDRLEFLPGEEMQVDYGEGAPTRVPGSERYRKPRLFVATLRYSRRSFRRVVWKSSQETWARLHEQAWRYFGGSCRYVVLDNLKEGVLKPDLYEPTLNPVYAATLAHYGVVADPARVRDPNRKGSVENAIGHTQATALKGRRFESLQEQNDFLEHWETRWAASRIHGGARRQVQAMFEEERPLLQPLPLLGMQYFTEAQRTVCDDSCVRVDHCSYAARPAPIGSEVLVRLFEHRIEIRDLKTHALLRSHVRVERPGTVVLPMEERVFNPSRETRRILAQAKLIGADAERLCELLFAVEGRVGQRKLWGIVRLADRYPRRLVDCACALAMQDGIHSYSHVKRLTEKIVADALATIERAEEPRQLELSLTQEHPLIRPADIYAELFSRCASAQPSAPLNPGGTAHDPQ</sequence>
<feature type="domain" description="Integrase catalytic" evidence="2">
    <location>
        <begin position="136"/>
        <end position="312"/>
    </location>
</feature>
<comment type="caution">
    <text evidence="3">The sequence shown here is derived from an EMBL/GenBank/DDBJ whole genome shotgun (WGS) entry which is preliminary data.</text>
</comment>
<dbReference type="NCBIfam" id="NF033546">
    <property type="entry name" value="transpos_IS21"/>
    <property type="match status" value="1"/>
</dbReference>
<feature type="compositionally biased region" description="Pro residues" evidence="1">
    <location>
        <begin position="60"/>
        <end position="72"/>
    </location>
</feature>
<dbReference type="PROSITE" id="PS50994">
    <property type="entry name" value="INTEGRASE"/>
    <property type="match status" value="1"/>
</dbReference>
<dbReference type="InterPro" id="IPR036397">
    <property type="entry name" value="RNaseH_sf"/>
</dbReference>
<dbReference type="PANTHER" id="PTHR35004">
    <property type="entry name" value="TRANSPOSASE RV3428C-RELATED"/>
    <property type="match status" value="1"/>
</dbReference>
<evidence type="ECO:0000256" key="1">
    <source>
        <dbReference type="SAM" id="MobiDB-lite"/>
    </source>
</evidence>
<dbReference type="SUPFAM" id="SSF53098">
    <property type="entry name" value="Ribonuclease H-like"/>
    <property type="match status" value="1"/>
</dbReference>
<evidence type="ECO:0000313" key="3">
    <source>
        <dbReference type="EMBL" id="MEJ8816266.1"/>
    </source>
</evidence>
<gene>
    <name evidence="3" type="primary">istA</name>
    <name evidence="3" type="ORF">WKW77_34870</name>
</gene>
<dbReference type="InterPro" id="IPR012337">
    <property type="entry name" value="RNaseH-like_sf"/>
</dbReference>
<evidence type="ECO:0000313" key="4">
    <source>
        <dbReference type="Proteomes" id="UP001365846"/>
    </source>
</evidence>
<dbReference type="Pfam" id="PF00665">
    <property type="entry name" value="rve"/>
    <property type="match status" value="1"/>
</dbReference>
<evidence type="ECO:0000259" key="2">
    <source>
        <dbReference type="PROSITE" id="PS50994"/>
    </source>
</evidence>
<dbReference type="InterPro" id="IPR001584">
    <property type="entry name" value="Integrase_cat-core"/>
</dbReference>
<dbReference type="Proteomes" id="UP001365846">
    <property type="component" value="Unassembled WGS sequence"/>
</dbReference>
<feature type="region of interest" description="Disordered" evidence="1">
    <location>
        <begin position="49"/>
        <end position="78"/>
    </location>
</feature>
<dbReference type="EMBL" id="JBBKZU010000044">
    <property type="protein sequence ID" value="MEJ8816266.1"/>
    <property type="molecule type" value="Genomic_DNA"/>
</dbReference>
<dbReference type="RefSeq" id="WP_340361455.1">
    <property type="nucleotide sequence ID" value="NZ_JBBKZU010000044.1"/>
</dbReference>
<accession>A0ABU8VRX5</accession>
<reference evidence="3 4" key="1">
    <citation type="submission" date="2024-03" db="EMBL/GenBank/DDBJ databases">
        <title>Novel species of the genus Variovorax.</title>
        <authorList>
            <person name="Liu Q."/>
            <person name="Xin Y.-H."/>
        </authorList>
    </citation>
    <scope>NUCLEOTIDE SEQUENCE [LARGE SCALE GENOMIC DNA]</scope>
    <source>
        <strain evidence="3 4">KACC 18899</strain>
    </source>
</reference>
<proteinExistence type="predicted"/>
<name>A0ABU8VRX5_9BURK</name>
<dbReference type="Gene3D" id="3.30.420.10">
    <property type="entry name" value="Ribonuclease H-like superfamily/Ribonuclease H"/>
    <property type="match status" value="1"/>
</dbReference>
<keyword evidence="4" id="KW-1185">Reference proteome</keyword>
<protein>
    <submittedName>
        <fullName evidence="3">IS21 family transposase</fullName>
    </submittedName>
</protein>